<evidence type="ECO:0000313" key="2">
    <source>
        <dbReference type="EMBL" id="SDO13575.1"/>
    </source>
</evidence>
<sequence length="141" mass="16570">MEDKNLNEKLNWKQEFVDKQLEKEYILGVNQSSMKYVSVSIFALGIVYFLFIIVDYLRIDNTNTLLLILLNRTLLCLLLFGLYIVLHRSKKYMFFNVLYSAAEVLNCIPSRGQRKNIKFSRPVVNKTTGRFLCSEVEIKFL</sequence>
<feature type="transmembrane region" description="Helical" evidence="1">
    <location>
        <begin position="36"/>
        <end position="59"/>
    </location>
</feature>
<dbReference type="AlphaFoldDB" id="A0A1H0H385"/>
<keyword evidence="1" id="KW-1133">Transmembrane helix</keyword>
<evidence type="ECO:0000313" key="3">
    <source>
        <dbReference type="Proteomes" id="UP000199182"/>
    </source>
</evidence>
<dbReference type="RefSeq" id="WP_092643709.1">
    <property type="nucleotide sequence ID" value="NZ_FNID01000060.1"/>
</dbReference>
<accession>A0A1H0H385</accession>
<keyword evidence="3" id="KW-1185">Reference proteome</keyword>
<proteinExistence type="predicted"/>
<name>A0A1H0H385_9FIRM</name>
<dbReference type="EMBL" id="FNID01000060">
    <property type="protein sequence ID" value="SDO13575.1"/>
    <property type="molecule type" value="Genomic_DNA"/>
</dbReference>
<reference evidence="2 3" key="1">
    <citation type="submission" date="2016-10" db="EMBL/GenBank/DDBJ databases">
        <authorList>
            <person name="de Groot N.N."/>
        </authorList>
    </citation>
    <scope>NUCLEOTIDE SEQUENCE [LARGE SCALE GENOMIC DNA]</scope>
    <source>
        <strain evidence="2 3">CGMCC 1.5012</strain>
    </source>
</reference>
<organism evidence="2 3">
    <name type="scientific">Acetanaerobacterium elongatum</name>
    <dbReference type="NCBI Taxonomy" id="258515"/>
    <lineage>
        <taxon>Bacteria</taxon>
        <taxon>Bacillati</taxon>
        <taxon>Bacillota</taxon>
        <taxon>Clostridia</taxon>
        <taxon>Eubacteriales</taxon>
        <taxon>Oscillospiraceae</taxon>
        <taxon>Acetanaerobacterium</taxon>
    </lineage>
</organism>
<evidence type="ECO:0000256" key="1">
    <source>
        <dbReference type="SAM" id="Phobius"/>
    </source>
</evidence>
<protein>
    <submittedName>
        <fullName evidence="2">Uncharacterized protein</fullName>
    </submittedName>
</protein>
<keyword evidence="1" id="KW-0812">Transmembrane</keyword>
<feature type="transmembrane region" description="Helical" evidence="1">
    <location>
        <begin position="65"/>
        <end position="86"/>
    </location>
</feature>
<keyword evidence="1" id="KW-0472">Membrane</keyword>
<gene>
    <name evidence="2" type="ORF">SAMN05192585_1608</name>
</gene>
<dbReference type="Proteomes" id="UP000199182">
    <property type="component" value="Unassembled WGS sequence"/>
</dbReference>